<accession>A0AAE1AZW1</accession>
<evidence type="ECO:0000256" key="2">
    <source>
        <dbReference type="SAM" id="Phobius"/>
    </source>
</evidence>
<keyword evidence="2" id="KW-1133">Transmembrane helix</keyword>
<keyword evidence="2" id="KW-0472">Membrane</keyword>
<reference evidence="4" key="1">
    <citation type="journal article" date="2023" name="G3 (Bethesda)">
        <title>A reference genome for the long-term kleptoplast-retaining sea slug Elysia crispata morphotype clarki.</title>
        <authorList>
            <person name="Eastman K.E."/>
            <person name="Pendleton A.L."/>
            <person name="Shaikh M.A."/>
            <person name="Suttiyut T."/>
            <person name="Ogas R."/>
            <person name="Tomko P."/>
            <person name="Gavelis G."/>
            <person name="Widhalm J.R."/>
            <person name="Wisecaver J.H."/>
        </authorList>
    </citation>
    <scope>NUCLEOTIDE SEQUENCE</scope>
    <source>
        <strain evidence="4">ECLA1</strain>
    </source>
</reference>
<dbReference type="AlphaFoldDB" id="A0AAE1AZW1"/>
<comment type="caution">
    <text evidence="4">The sequence shown here is derived from an EMBL/GenBank/DDBJ whole genome shotgun (WGS) entry which is preliminary data.</text>
</comment>
<evidence type="ECO:0000313" key="4">
    <source>
        <dbReference type="EMBL" id="KAK3797153.1"/>
    </source>
</evidence>
<name>A0AAE1AZW1_9GAST</name>
<evidence type="ECO:0000313" key="5">
    <source>
        <dbReference type="Proteomes" id="UP001283361"/>
    </source>
</evidence>
<evidence type="ECO:0000256" key="3">
    <source>
        <dbReference type="SAM" id="SignalP"/>
    </source>
</evidence>
<proteinExistence type="predicted"/>
<evidence type="ECO:0000256" key="1">
    <source>
        <dbReference type="SAM" id="MobiDB-lite"/>
    </source>
</evidence>
<feature type="transmembrane region" description="Helical" evidence="2">
    <location>
        <begin position="247"/>
        <end position="270"/>
    </location>
</feature>
<protein>
    <submittedName>
        <fullName evidence="4">Uncharacterized protein</fullName>
    </submittedName>
</protein>
<keyword evidence="2" id="KW-0812">Transmembrane</keyword>
<feature type="chain" id="PRO_5042165346" evidence="3">
    <location>
        <begin position="36"/>
        <end position="599"/>
    </location>
</feature>
<organism evidence="4 5">
    <name type="scientific">Elysia crispata</name>
    <name type="common">lettuce slug</name>
    <dbReference type="NCBI Taxonomy" id="231223"/>
    <lineage>
        <taxon>Eukaryota</taxon>
        <taxon>Metazoa</taxon>
        <taxon>Spiralia</taxon>
        <taxon>Lophotrochozoa</taxon>
        <taxon>Mollusca</taxon>
        <taxon>Gastropoda</taxon>
        <taxon>Heterobranchia</taxon>
        <taxon>Euthyneura</taxon>
        <taxon>Panpulmonata</taxon>
        <taxon>Sacoglossa</taxon>
        <taxon>Placobranchoidea</taxon>
        <taxon>Plakobranchidae</taxon>
        <taxon>Elysia</taxon>
    </lineage>
</organism>
<keyword evidence="5" id="KW-1185">Reference proteome</keyword>
<dbReference type="Proteomes" id="UP001283361">
    <property type="component" value="Unassembled WGS sequence"/>
</dbReference>
<feature type="region of interest" description="Disordered" evidence="1">
    <location>
        <begin position="403"/>
        <end position="424"/>
    </location>
</feature>
<dbReference type="EMBL" id="JAWDGP010000802">
    <property type="protein sequence ID" value="KAK3797153.1"/>
    <property type="molecule type" value="Genomic_DNA"/>
</dbReference>
<feature type="signal peptide" evidence="3">
    <location>
        <begin position="1"/>
        <end position="35"/>
    </location>
</feature>
<feature type="compositionally biased region" description="Polar residues" evidence="1">
    <location>
        <begin position="403"/>
        <end position="418"/>
    </location>
</feature>
<gene>
    <name evidence="4" type="ORF">RRG08_060497</name>
</gene>
<keyword evidence="3" id="KW-0732">Signal</keyword>
<sequence>MAKRILKPAVTPLRAWRFALMVVGFSLSLQTLCQGQETGLLNVPTMNFGDFFYVYYINGTCDLLYECFCDIRITHCVLTFKLTGDRNGFPYRYLVTNVLQTRVANDRPLSELYTQYSSTFLCDTLEHVTEGILNCRRPKVTHNPCAPTASRCISFMITHTSKKCSFDCTVLKFFGKFALKITTKNFDDRPAPVKDGVCPTDSLFTTSSPNITVSNGNNNETEKRLSEIIDIPTDETENSDFDTSVSIVFVLTGAAGAFILIVTLAAFINLHIRQKKRYKEISQVASDSCPTYPSRIAQSLEVNGNEAETEAYHTLDEMAIKAEPVASLDESDEEGYQKIKDGNIFNLLPIGRDVKKVCRPLPKKPSQAANVIQESLSDVSPYNALSSPYLKVLDDQISAVPNSISKTTSGHELSNNPSRPQPHRRMVDLEDHQYLGLVNLRPNEMFGHVTEVKLVRSKLGNLELVDSHEESPSFADYYTRIQLIQGEDNVLSVLGVLEKTSCDEDKTPRSDNLETPAANVKTLTTRCAKDDKSAEMDKPNLEIIFIGSLEADEDIDLSPCDYMTVRDIEATCKSSGGYGYLTPLDIDIIKGSHGQSIKN</sequence>